<gene>
    <name evidence="2" type="ORF">RJ639_025896</name>
</gene>
<evidence type="ECO:0000313" key="3">
    <source>
        <dbReference type="Proteomes" id="UP001188597"/>
    </source>
</evidence>
<dbReference type="Proteomes" id="UP001188597">
    <property type="component" value="Unassembled WGS sequence"/>
</dbReference>
<comment type="caution">
    <text evidence="2">The sequence shown here is derived from an EMBL/GenBank/DDBJ whole genome shotgun (WGS) entry which is preliminary data.</text>
</comment>
<protein>
    <submittedName>
        <fullName evidence="2">Uncharacterized protein</fullName>
    </submittedName>
</protein>
<reference evidence="2" key="1">
    <citation type="submission" date="2022-12" db="EMBL/GenBank/DDBJ databases">
        <title>Draft genome assemblies for two species of Escallonia (Escalloniales).</title>
        <authorList>
            <person name="Chanderbali A."/>
            <person name="Dervinis C."/>
            <person name="Anghel I."/>
            <person name="Soltis D."/>
            <person name="Soltis P."/>
            <person name="Zapata F."/>
        </authorList>
    </citation>
    <scope>NUCLEOTIDE SEQUENCE</scope>
    <source>
        <strain evidence="2">UCBG64.0493</strain>
        <tissue evidence="2">Leaf</tissue>
    </source>
</reference>
<evidence type="ECO:0000256" key="1">
    <source>
        <dbReference type="SAM" id="MobiDB-lite"/>
    </source>
</evidence>
<dbReference type="AlphaFoldDB" id="A0AA88UWZ8"/>
<dbReference type="PANTHER" id="PTHR37731">
    <property type="entry name" value="PEPTIDE TRANSPORTER FAMILY PROTEIN"/>
    <property type="match status" value="1"/>
</dbReference>
<accession>A0AA88UWZ8</accession>
<keyword evidence="3" id="KW-1185">Reference proteome</keyword>
<name>A0AA88UWZ8_9ASTE</name>
<dbReference type="EMBL" id="JAVXUP010004803">
    <property type="protein sequence ID" value="KAK2996677.1"/>
    <property type="molecule type" value="Genomic_DNA"/>
</dbReference>
<proteinExistence type="predicted"/>
<organism evidence="2 3">
    <name type="scientific">Escallonia herrerae</name>
    <dbReference type="NCBI Taxonomy" id="1293975"/>
    <lineage>
        <taxon>Eukaryota</taxon>
        <taxon>Viridiplantae</taxon>
        <taxon>Streptophyta</taxon>
        <taxon>Embryophyta</taxon>
        <taxon>Tracheophyta</taxon>
        <taxon>Spermatophyta</taxon>
        <taxon>Magnoliopsida</taxon>
        <taxon>eudicotyledons</taxon>
        <taxon>Gunneridae</taxon>
        <taxon>Pentapetalae</taxon>
        <taxon>asterids</taxon>
        <taxon>campanulids</taxon>
        <taxon>Escalloniales</taxon>
        <taxon>Escalloniaceae</taxon>
        <taxon>Escallonia</taxon>
    </lineage>
</organism>
<dbReference type="PANTHER" id="PTHR37731:SF1">
    <property type="entry name" value="PEPTIDE TRANSPORTER FAMILY PROTEIN"/>
    <property type="match status" value="1"/>
</dbReference>
<feature type="region of interest" description="Disordered" evidence="1">
    <location>
        <begin position="28"/>
        <end position="79"/>
    </location>
</feature>
<feature type="compositionally biased region" description="Basic residues" evidence="1">
    <location>
        <begin position="34"/>
        <end position="51"/>
    </location>
</feature>
<sequence length="79" mass="8546">MESPITYAIDDKDLDDAALWAVIDSAAASSSAIRPRKPHLPPRIAAPHRHCPVPFPASISSPPSRTPRTKHSSRSPEPD</sequence>
<evidence type="ECO:0000313" key="2">
    <source>
        <dbReference type="EMBL" id="KAK2996677.1"/>
    </source>
</evidence>